<evidence type="ECO:0000256" key="1">
    <source>
        <dbReference type="SAM" id="Phobius"/>
    </source>
</evidence>
<dbReference type="EMBL" id="JARKIE010000225">
    <property type="protein sequence ID" value="KAJ7664208.1"/>
    <property type="molecule type" value="Genomic_DNA"/>
</dbReference>
<sequence>MLLGLISAILTARKATILGKTTGSTSWFAIYMSCTFATDVLITGTSTFFLLQARKSALRHIRKLISGLIKATNSIILVLLDGVPIIYACCMLHTLKTRRSLRLADSSGGLGNSNTNNISSGSRSRAVWRPGGPVELSSMGGVQVHAQIETVDHGYGLDFDSKRLAMSWTTRILLQLSLLTPTS</sequence>
<keyword evidence="1" id="KW-1133">Transmembrane helix</keyword>
<protein>
    <submittedName>
        <fullName evidence="2">Uncharacterized protein</fullName>
    </submittedName>
</protein>
<keyword evidence="1" id="KW-0812">Transmembrane</keyword>
<evidence type="ECO:0000313" key="2">
    <source>
        <dbReference type="EMBL" id="KAJ7664208.1"/>
    </source>
</evidence>
<feature type="transmembrane region" description="Helical" evidence="1">
    <location>
        <begin position="72"/>
        <end position="95"/>
    </location>
</feature>
<name>A0AAD7G3N3_MYCRO</name>
<keyword evidence="1" id="KW-0472">Membrane</keyword>
<gene>
    <name evidence="2" type="ORF">B0H17DRAFT_1211382</name>
</gene>
<comment type="caution">
    <text evidence="2">The sequence shown here is derived from an EMBL/GenBank/DDBJ whole genome shotgun (WGS) entry which is preliminary data.</text>
</comment>
<proteinExistence type="predicted"/>
<keyword evidence="3" id="KW-1185">Reference proteome</keyword>
<dbReference type="Proteomes" id="UP001221757">
    <property type="component" value="Unassembled WGS sequence"/>
</dbReference>
<organism evidence="2 3">
    <name type="scientific">Mycena rosella</name>
    <name type="common">Pink bonnet</name>
    <name type="synonym">Agaricus rosellus</name>
    <dbReference type="NCBI Taxonomy" id="1033263"/>
    <lineage>
        <taxon>Eukaryota</taxon>
        <taxon>Fungi</taxon>
        <taxon>Dikarya</taxon>
        <taxon>Basidiomycota</taxon>
        <taxon>Agaricomycotina</taxon>
        <taxon>Agaricomycetes</taxon>
        <taxon>Agaricomycetidae</taxon>
        <taxon>Agaricales</taxon>
        <taxon>Marasmiineae</taxon>
        <taxon>Mycenaceae</taxon>
        <taxon>Mycena</taxon>
    </lineage>
</organism>
<accession>A0AAD7G3N3</accession>
<evidence type="ECO:0000313" key="3">
    <source>
        <dbReference type="Proteomes" id="UP001221757"/>
    </source>
</evidence>
<feature type="transmembrane region" description="Helical" evidence="1">
    <location>
        <begin position="29"/>
        <end position="51"/>
    </location>
</feature>
<dbReference type="AlphaFoldDB" id="A0AAD7G3N3"/>
<reference evidence="2" key="1">
    <citation type="submission" date="2023-03" db="EMBL/GenBank/DDBJ databases">
        <title>Massive genome expansion in bonnet fungi (Mycena s.s.) driven by repeated elements and novel gene families across ecological guilds.</title>
        <authorList>
            <consortium name="Lawrence Berkeley National Laboratory"/>
            <person name="Harder C.B."/>
            <person name="Miyauchi S."/>
            <person name="Viragh M."/>
            <person name="Kuo A."/>
            <person name="Thoen E."/>
            <person name="Andreopoulos B."/>
            <person name="Lu D."/>
            <person name="Skrede I."/>
            <person name="Drula E."/>
            <person name="Henrissat B."/>
            <person name="Morin E."/>
            <person name="Kohler A."/>
            <person name="Barry K."/>
            <person name="LaButti K."/>
            <person name="Morin E."/>
            <person name="Salamov A."/>
            <person name="Lipzen A."/>
            <person name="Mereny Z."/>
            <person name="Hegedus B."/>
            <person name="Baldrian P."/>
            <person name="Stursova M."/>
            <person name="Weitz H."/>
            <person name="Taylor A."/>
            <person name="Grigoriev I.V."/>
            <person name="Nagy L.G."/>
            <person name="Martin F."/>
            <person name="Kauserud H."/>
        </authorList>
    </citation>
    <scope>NUCLEOTIDE SEQUENCE</scope>
    <source>
        <strain evidence="2">CBHHK067</strain>
    </source>
</reference>